<accession>A0A239C0B6</accession>
<dbReference type="InterPro" id="IPR004433">
    <property type="entry name" value="MenaQ_synth_MenD"/>
</dbReference>
<comment type="catalytic activity">
    <reaction evidence="6">
        <text>isochorismate + 2-oxoglutarate + H(+) = 5-enolpyruvoyl-6-hydroxy-2-succinyl-cyclohex-3-ene-1-carboxylate + CO2</text>
        <dbReference type="Rhea" id="RHEA:25593"/>
        <dbReference type="ChEBI" id="CHEBI:15378"/>
        <dbReference type="ChEBI" id="CHEBI:16526"/>
        <dbReference type="ChEBI" id="CHEBI:16810"/>
        <dbReference type="ChEBI" id="CHEBI:29780"/>
        <dbReference type="ChEBI" id="CHEBI:58818"/>
        <dbReference type="EC" id="2.2.1.9"/>
    </reaction>
</comment>
<keyword evidence="4 6" id="KW-0786">Thiamine pyrophosphate</keyword>
<dbReference type="GO" id="GO:0030976">
    <property type="term" value="F:thiamine pyrophosphate binding"/>
    <property type="evidence" value="ECO:0007669"/>
    <property type="project" value="UniProtKB-UniRule"/>
</dbReference>
<comment type="function">
    <text evidence="6">Catalyzes the thiamine diphosphate-dependent decarboxylation of 2-oxoglutarate and the subsequent addition of the resulting succinic semialdehyde-thiamine pyrophosphate anion to isochorismate to yield 2-succinyl-5-enolpyruvyl-6-hydroxy-3-cyclohexene-1-carboxylate (SEPHCHC).</text>
</comment>
<dbReference type="NCBIfam" id="TIGR00173">
    <property type="entry name" value="menD"/>
    <property type="match status" value="1"/>
</dbReference>
<dbReference type="InterPro" id="IPR032264">
    <property type="entry name" value="MenD_middle"/>
</dbReference>
<keyword evidence="3 6" id="KW-0460">Magnesium</keyword>
<dbReference type="Proteomes" id="UP000198432">
    <property type="component" value="Unassembled WGS sequence"/>
</dbReference>
<evidence type="ECO:0000256" key="1">
    <source>
        <dbReference type="ARBA" id="ARBA00022679"/>
    </source>
</evidence>
<dbReference type="GO" id="GO:0009234">
    <property type="term" value="P:menaquinone biosynthetic process"/>
    <property type="evidence" value="ECO:0007669"/>
    <property type="project" value="UniProtKB-UniRule"/>
</dbReference>
<dbReference type="EMBL" id="FZOQ01000002">
    <property type="protein sequence ID" value="SNS13606.1"/>
    <property type="molecule type" value="Genomic_DNA"/>
</dbReference>
<evidence type="ECO:0000256" key="5">
    <source>
        <dbReference type="ARBA" id="ARBA00023211"/>
    </source>
</evidence>
<dbReference type="CDD" id="cd02009">
    <property type="entry name" value="TPP_SHCHC_synthase"/>
    <property type="match status" value="1"/>
</dbReference>
<keyword evidence="5 6" id="KW-0464">Manganese</keyword>
<dbReference type="PANTHER" id="PTHR42916">
    <property type="entry name" value="2-SUCCINYL-5-ENOLPYRUVYL-6-HYDROXY-3-CYCLOHEXENE-1-CARBOXYLATE SYNTHASE"/>
    <property type="match status" value="1"/>
</dbReference>
<comment type="pathway">
    <text evidence="6">Quinol/quinone metabolism; menaquinone biosynthesis.</text>
</comment>
<dbReference type="GO" id="GO:0070204">
    <property type="term" value="F:2-succinyl-5-enolpyruvyl-6-hydroxy-3-cyclohexene-1-carboxylic-acid synthase activity"/>
    <property type="evidence" value="ECO:0007669"/>
    <property type="project" value="UniProtKB-UniRule"/>
</dbReference>
<sequence>MCKQAAIHLLKIHKVILQPVVNIAEICAQKGVEQVVLSPGSRCAPLTIAFARHPKLTVRTVTDERSSAFIALGMALTSGKPTVLVCTSGTAALNYAPAVAEAYFQQVPLLVLTADRPPEWIDQLDGQTIRQQNVYGLHIKQSYSFPAGFAHPDAAWHAERMVSEALNEALAFPAGPVHINVPLREPFYPAPDEEVTFDQQVKVIEEVANNFALSQTQAVQLQEELQQYKKILVVAGQDVLKPDLLDSLEKFSANTGAVVVGDIISNVQRSPGVIRYQDAIFSSQDESLLQQLQPDLLLTFGKSIISKSLKLYLRKFKPKAQWHLQPAGQVADTFQTLTKIIRCAAPDFFSSLGEREWADRAYAEIWKRTDGRAGRFLKSYTAEAGFSELAVVAQVLQQLPQQSHLHLANSMSVRYANILALAPGQQVAVFANRGTSGIDGSNSTAVGCALTSPGITTLLTGDLAFFYDRNGLWHNYLPQNLRIVLLNNHAGGIFRLIDGPKQQPELEPFFETKQALNAANTASDFGLNYWAVRNYEELTEALPKFFAADAGAGILEIFTDSKENAAAFAAYKQALVKALS</sequence>
<dbReference type="Pfam" id="PF02776">
    <property type="entry name" value="TPP_enzyme_N"/>
    <property type="match status" value="1"/>
</dbReference>
<feature type="domain" description="Menaquinone biosynthesis protein MenD middle" evidence="8">
    <location>
        <begin position="217"/>
        <end position="406"/>
    </location>
</feature>
<dbReference type="InterPro" id="IPR012001">
    <property type="entry name" value="Thiamin_PyroP_enz_TPP-bd_dom"/>
</dbReference>
<dbReference type="AlphaFoldDB" id="A0A239C0B6"/>
<organism evidence="9 10">
    <name type="scientific">Pontibacter ummariensis</name>
    <dbReference type="NCBI Taxonomy" id="1610492"/>
    <lineage>
        <taxon>Bacteria</taxon>
        <taxon>Pseudomonadati</taxon>
        <taxon>Bacteroidota</taxon>
        <taxon>Cytophagia</taxon>
        <taxon>Cytophagales</taxon>
        <taxon>Hymenobacteraceae</taxon>
        <taxon>Pontibacter</taxon>
    </lineage>
</organism>
<evidence type="ECO:0000256" key="2">
    <source>
        <dbReference type="ARBA" id="ARBA00022723"/>
    </source>
</evidence>
<evidence type="ECO:0000259" key="8">
    <source>
        <dbReference type="Pfam" id="PF16582"/>
    </source>
</evidence>
<dbReference type="Gene3D" id="3.40.50.1220">
    <property type="entry name" value="TPP-binding domain"/>
    <property type="match status" value="1"/>
</dbReference>
<dbReference type="SUPFAM" id="SSF52518">
    <property type="entry name" value="Thiamin diphosphate-binding fold (THDP-binding)"/>
    <property type="match status" value="2"/>
</dbReference>
<keyword evidence="6" id="KW-0474">Menaquinone biosynthesis</keyword>
<dbReference type="HAMAP" id="MF_01659">
    <property type="entry name" value="MenD"/>
    <property type="match status" value="1"/>
</dbReference>
<dbReference type="PIRSF" id="PIRSF004983">
    <property type="entry name" value="MenD"/>
    <property type="match status" value="1"/>
</dbReference>
<evidence type="ECO:0000313" key="9">
    <source>
        <dbReference type="EMBL" id="SNS13606.1"/>
    </source>
</evidence>
<dbReference type="EC" id="2.2.1.9" evidence="6"/>
<dbReference type="UniPathway" id="UPA00079"/>
<evidence type="ECO:0000259" key="7">
    <source>
        <dbReference type="Pfam" id="PF02776"/>
    </source>
</evidence>
<dbReference type="UniPathway" id="UPA01057">
    <property type="reaction ID" value="UER00164"/>
</dbReference>
<evidence type="ECO:0000313" key="10">
    <source>
        <dbReference type="Proteomes" id="UP000198432"/>
    </source>
</evidence>
<dbReference type="InterPro" id="IPR029061">
    <property type="entry name" value="THDP-binding"/>
</dbReference>
<dbReference type="PANTHER" id="PTHR42916:SF1">
    <property type="entry name" value="PROTEIN PHYLLO, CHLOROPLASTIC"/>
    <property type="match status" value="1"/>
</dbReference>
<reference evidence="10" key="1">
    <citation type="submission" date="2017-06" db="EMBL/GenBank/DDBJ databases">
        <authorList>
            <person name="Varghese N."/>
            <person name="Submissions S."/>
        </authorList>
    </citation>
    <scope>NUCLEOTIDE SEQUENCE [LARGE SCALE GENOMIC DNA]</scope>
    <source>
        <strain evidence="10">NKM1</strain>
    </source>
</reference>
<keyword evidence="2 6" id="KW-0479">Metal-binding</keyword>
<dbReference type="Gene3D" id="3.40.50.970">
    <property type="match status" value="2"/>
</dbReference>
<comment type="subunit">
    <text evidence="6">Homodimer.</text>
</comment>
<comment type="similarity">
    <text evidence="6">Belongs to the TPP enzyme family. MenD subfamily.</text>
</comment>
<comment type="pathway">
    <text evidence="6">Quinol/quinone metabolism; 1,4-dihydroxy-2-naphthoate biosynthesis; 1,4-dihydroxy-2-naphthoate from chorismate: step 2/7.</text>
</comment>
<evidence type="ECO:0000256" key="3">
    <source>
        <dbReference type="ARBA" id="ARBA00022842"/>
    </source>
</evidence>
<keyword evidence="10" id="KW-1185">Reference proteome</keyword>
<dbReference type="GO" id="GO:0000287">
    <property type="term" value="F:magnesium ion binding"/>
    <property type="evidence" value="ECO:0007669"/>
    <property type="project" value="UniProtKB-UniRule"/>
</dbReference>
<keyword evidence="1 6" id="KW-0808">Transferase</keyword>
<dbReference type="Pfam" id="PF16582">
    <property type="entry name" value="TPP_enzyme_M_2"/>
    <property type="match status" value="1"/>
</dbReference>
<proteinExistence type="inferred from homology"/>
<gene>
    <name evidence="6" type="primary">menD</name>
    <name evidence="9" type="ORF">SAMN06296052_102274</name>
</gene>
<feature type="domain" description="Thiamine pyrophosphate enzyme N-terminal TPP-binding" evidence="7">
    <location>
        <begin position="23"/>
        <end position="124"/>
    </location>
</feature>
<comment type="cofactor">
    <cofactor evidence="6">
        <name>thiamine diphosphate</name>
        <dbReference type="ChEBI" id="CHEBI:58937"/>
    </cofactor>
    <text evidence="6">Binds 1 thiamine pyrophosphate per subunit.</text>
</comment>
<dbReference type="GO" id="GO:0030145">
    <property type="term" value="F:manganese ion binding"/>
    <property type="evidence" value="ECO:0007669"/>
    <property type="project" value="UniProtKB-UniRule"/>
</dbReference>
<evidence type="ECO:0000256" key="4">
    <source>
        <dbReference type="ARBA" id="ARBA00023052"/>
    </source>
</evidence>
<dbReference type="CDD" id="cd07037">
    <property type="entry name" value="TPP_PYR_MenD"/>
    <property type="match status" value="1"/>
</dbReference>
<evidence type="ECO:0000256" key="6">
    <source>
        <dbReference type="HAMAP-Rule" id="MF_01659"/>
    </source>
</evidence>
<comment type="cofactor">
    <cofactor evidence="6">
        <name>Mg(2+)</name>
        <dbReference type="ChEBI" id="CHEBI:18420"/>
    </cofactor>
    <cofactor evidence="6">
        <name>Mn(2+)</name>
        <dbReference type="ChEBI" id="CHEBI:29035"/>
    </cofactor>
</comment>
<protein>
    <recommendedName>
        <fullName evidence="6">2-succinyl-5-enolpyruvyl-6-hydroxy-3-cyclohexene-1-carboxylate synthase</fullName>
        <shortName evidence="6">SEPHCHC synthase</shortName>
        <ecNumber evidence="6">2.2.1.9</ecNumber>
    </recommendedName>
    <alternativeName>
        <fullName evidence="6">Menaquinone biosynthesis protein MenD</fullName>
    </alternativeName>
</protein>
<name>A0A239C0B6_9BACT</name>